<evidence type="ECO:0000313" key="2">
    <source>
        <dbReference type="EMBL" id="MCZ0964232.1"/>
    </source>
</evidence>
<keyword evidence="3" id="KW-1185">Reference proteome</keyword>
<keyword evidence="1" id="KW-0812">Transmembrane</keyword>
<sequence>MKFSGLIAFAASGLLGVLFLINLIAARRGAGWLGTASEALVLLAAVALFGIGTLILEQRSKR</sequence>
<dbReference type="RefSeq" id="WP_268944326.1">
    <property type="nucleotide sequence ID" value="NZ_JAPTYD010000078.1"/>
</dbReference>
<dbReference type="EMBL" id="JAPTYD010000078">
    <property type="protein sequence ID" value="MCZ0964232.1"/>
    <property type="molecule type" value="Genomic_DNA"/>
</dbReference>
<gene>
    <name evidence="2" type="ORF">OU682_21910</name>
</gene>
<proteinExistence type="predicted"/>
<accession>A0ABT4JAY4</accession>
<keyword evidence="1" id="KW-0472">Membrane</keyword>
<organism evidence="2 3">
    <name type="scientific">Paracoccus benzoatiresistens</name>
    <dbReference type="NCBI Taxonomy" id="2997341"/>
    <lineage>
        <taxon>Bacteria</taxon>
        <taxon>Pseudomonadati</taxon>
        <taxon>Pseudomonadota</taxon>
        <taxon>Alphaproteobacteria</taxon>
        <taxon>Rhodobacterales</taxon>
        <taxon>Paracoccaceae</taxon>
        <taxon>Paracoccus</taxon>
    </lineage>
</organism>
<protein>
    <submittedName>
        <fullName evidence="2">Uncharacterized protein</fullName>
    </submittedName>
</protein>
<comment type="caution">
    <text evidence="2">The sequence shown here is derived from an EMBL/GenBank/DDBJ whole genome shotgun (WGS) entry which is preliminary data.</text>
</comment>
<evidence type="ECO:0000313" key="3">
    <source>
        <dbReference type="Proteomes" id="UP001149822"/>
    </source>
</evidence>
<dbReference type="Proteomes" id="UP001149822">
    <property type="component" value="Unassembled WGS sequence"/>
</dbReference>
<name>A0ABT4JAY4_9RHOB</name>
<keyword evidence="1" id="KW-1133">Transmembrane helix</keyword>
<reference evidence="2" key="1">
    <citation type="submission" date="2022-12" db="EMBL/GenBank/DDBJ databases">
        <title>Paracoccus sp. EF6 isolated from a lake water.</title>
        <authorList>
            <person name="Liu H."/>
        </authorList>
    </citation>
    <scope>NUCLEOTIDE SEQUENCE</scope>
    <source>
        <strain evidence="2">EF6</strain>
    </source>
</reference>
<evidence type="ECO:0000256" key="1">
    <source>
        <dbReference type="SAM" id="Phobius"/>
    </source>
</evidence>
<feature type="transmembrane region" description="Helical" evidence="1">
    <location>
        <begin position="36"/>
        <end position="56"/>
    </location>
</feature>